<dbReference type="PANTHER" id="PTHR30535:SF4">
    <property type="entry name" value="HEMIN-BINDING PERIPLASMIC PROTEIN HMUT"/>
    <property type="match status" value="1"/>
</dbReference>
<comment type="caution">
    <text evidence="2">The sequence shown here is derived from an EMBL/GenBank/DDBJ whole genome shotgun (WGS) entry which is preliminary data.</text>
</comment>
<evidence type="ECO:0000259" key="1">
    <source>
        <dbReference type="PROSITE" id="PS50983"/>
    </source>
</evidence>
<dbReference type="RefSeq" id="WP_112086673.1">
    <property type="nucleotide sequence ID" value="NZ_QLSV01000011.1"/>
</dbReference>
<dbReference type="Proteomes" id="UP000249518">
    <property type="component" value="Unassembled WGS sequence"/>
</dbReference>
<keyword evidence="3" id="KW-1185">Reference proteome</keyword>
<feature type="domain" description="Fe/B12 periplasmic-binding" evidence="1">
    <location>
        <begin position="27"/>
        <end position="276"/>
    </location>
</feature>
<dbReference type="Pfam" id="PF01497">
    <property type="entry name" value="Peripla_BP_2"/>
    <property type="match status" value="1"/>
</dbReference>
<evidence type="ECO:0000313" key="3">
    <source>
        <dbReference type="Proteomes" id="UP000249518"/>
    </source>
</evidence>
<sequence>MKNTITFLFCLVGTVAFSKENKTNQHRIITLNGAITEMVCALGHQDKIVATDVTSTFPKSLNAKDLGHVRTLSIESVMALKPTLILATEKDMNPDLAAKLKASGVKTHIFKQVFSIQGTKDLIKEVATVLGEKNYVALQSSIDKKVKTAKGIPSKPKVLFIYARGAGMLMVAGKNTPVDNMIALAGGQNAVTGFDDFKPLTPEALLANNPDYILFFDKGLQSVGGVEGALKIEGLAKTKAGKNKNIIAMDGALLSGFGPRVGEGVVELNQLLSGNAQ</sequence>
<evidence type="ECO:0000313" key="2">
    <source>
        <dbReference type="EMBL" id="RAR47184.1"/>
    </source>
</evidence>
<accession>A0A328WTL0</accession>
<dbReference type="InterPro" id="IPR050902">
    <property type="entry name" value="ABC_Transporter_SBP"/>
</dbReference>
<dbReference type="AlphaFoldDB" id="A0A328WTL0"/>
<dbReference type="Gene3D" id="3.40.50.1980">
    <property type="entry name" value="Nitrogenase molybdenum iron protein domain"/>
    <property type="match status" value="2"/>
</dbReference>
<proteinExistence type="predicted"/>
<protein>
    <submittedName>
        <fullName evidence="2">Iron complex transport system substrate-binding protein</fullName>
    </submittedName>
</protein>
<dbReference type="PANTHER" id="PTHR30535">
    <property type="entry name" value="VITAMIN B12-BINDING PROTEIN"/>
    <property type="match status" value="1"/>
</dbReference>
<name>A0A328WTL0_9FLAO</name>
<dbReference type="SUPFAM" id="SSF53807">
    <property type="entry name" value="Helical backbone' metal receptor"/>
    <property type="match status" value="1"/>
</dbReference>
<dbReference type="OrthoDB" id="9797736at2"/>
<reference evidence="2 3" key="1">
    <citation type="submission" date="2018-06" db="EMBL/GenBank/DDBJ databases">
        <title>Genomic Encyclopedia of Type Strains, Phase III (KMG-III): the genomes of soil and plant-associated and newly described type strains.</title>
        <authorList>
            <person name="Whitman W."/>
        </authorList>
    </citation>
    <scope>NUCLEOTIDE SEQUENCE [LARGE SCALE GENOMIC DNA]</scope>
    <source>
        <strain evidence="2 3">CGMCC 1.12504</strain>
    </source>
</reference>
<dbReference type="PROSITE" id="PS50983">
    <property type="entry name" value="FE_B12_PBP"/>
    <property type="match status" value="1"/>
</dbReference>
<gene>
    <name evidence="2" type="ORF">B0I10_11194</name>
</gene>
<dbReference type="EMBL" id="QLSV01000011">
    <property type="protein sequence ID" value="RAR47184.1"/>
    <property type="molecule type" value="Genomic_DNA"/>
</dbReference>
<dbReference type="InterPro" id="IPR002491">
    <property type="entry name" value="ABC_transptr_periplasmic_BD"/>
</dbReference>
<organism evidence="2 3">
    <name type="scientific">Flavobacterium lacus</name>
    <dbReference type="NCBI Taxonomy" id="1353778"/>
    <lineage>
        <taxon>Bacteria</taxon>
        <taxon>Pseudomonadati</taxon>
        <taxon>Bacteroidota</taxon>
        <taxon>Flavobacteriia</taxon>
        <taxon>Flavobacteriales</taxon>
        <taxon>Flavobacteriaceae</taxon>
        <taxon>Flavobacterium</taxon>
    </lineage>
</organism>